<reference evidence="2" key="2">
    <citation type="journal article" date="2021" name="PeerJ">
        <title>Extensive microbial diversity within the chicken gut microbiome revealed by metagenomics and culture.</title>
        <authorList>
            <person name="Gilroy R."/>
            <person name="Ravi A."/>
            <person name="Getino M."/>
            <person name="Pursley I."/>
            <person name="Horton D.L."/>
            <person name="Alikhan N.F."/>
            <person name="Baker D."/>
            <person name="Gharbi K."/>
            <person name="Hall N."/>
            <person name="Watson M."/>
            <person name="Adriaenssens E.M."/>
            <person name="Foster-Nyarko E."/>
            <person name="Jarju S."/>
            <person name="Secka A."/>
            <person name="Antonio M."/>
            <person name="Oren A."/>
            <person name="Chaudhuri R.R."/>
            <person name="La Ragione R."/>
            <person name="Hildebrand F."/>
            <person name="Pallen M.J."/>
        </authorList>
    </citation>
    <scope>NUCLEOTIDE SEQUENCE</scope>
    <source>
        <strain evidence="2">ChiGjej1B1-2707</strain>
    </source>
</reference>
<organism evidence="2 3">
    <name type="scientific">Candidatus Aveggerthella stercoripullorum</name>
    <dbReference type="NCBI Taxonomy" id="2840688"/>
    <lineage>
        <taxon>Bacteria</taxon>
        <taxon>Bacillati</taxon>
        <taxon>Actinomycetota</taxon>
        <taxon>Coriobacteriia</taxon>
        <taxon>Eggerthellales</taxon>
        <taxon>Eggerthellaceae</taxon>
        <taxon>Eggerthellaceae incertae sedis</taxon>
        <taxon>Candidatus Aveggerthella</taxon>
    </lineage>
</organism>
<gene>
    <name evidence="2" type="ORF">IAA69_06805</name>
</gene>
<protein>
    <submittedName>
        <fullName evidence="2">Uncharacterized protein</fullName>
    </submittedName>
</protein>
<keyword evidence="1" id="KW-0472">Membrane</keyword>
<keyword evidence="1" id="KW-1133">Transmembrane helix</keyword>
<dbReference type="AlphaFoldDB" id="A0A9D1D3J5"/>
<evidence type="ECO:0000313" key="3">
    <source>
        <dbReference type="Proteomes" id="UP000824261"/>
    </source>
</evidence>
<dbReference type="Proteomes" id="UP000824261">
    <property type="component" value="Unassembled WGS sequence"/>
</dbReference>
<dbReference type="EMBL" id="DVGB01000084">
    <property type="protein sequence ID" value="HIR01953.1"/>
    <property type="molecule type" value="Genomic_DNA"/>
</dbReference>
<feature type="transmembrane region" description="Helical" evidence="1">
    <location>
        <begin position="165"/>
        <end position="183"/>
    </location>
</feature>
<accession>A0A9D1D3J5</accession>
<feature type="transmembrane region" description="Helical" evidence="1">
    <location>
        <begin position="50"/>
        <end position="67"/>
    </location>
</feature>
<comment type="caution">
    <text evidence="2">The sequence shown here is derived from an EMBL/GenBank/DDBJ whole genome shotgun (WGS) entry which is preliminary data.</text>
</comment>
<proteinExistence type="predicted"/>
<evidence type="ECO:0000313" key="2">
    <source>
        <dbReference type="EMBL" id="HIR01953.1"/>
    </source>
</evidence>
<feature type="transmembrane region" description="Helical" evidence="1">
    <location>
        <begin position="79"/>
        <end position="100"/>
    </location>
</feature>
<feature type="transmembrane region" description="Helical" evidence="1">
    <location>
        <begin position="120"/>
        <end position="144"/>
    </location>
</feature>
<keyword evidence="1" id="KW-0812">Transmembrane</keyword>
<sequence length="216" mass="23067">MTKSYYVGIALAAINVIVTVVCIFLMPSEVPMSLDGSNVVNRMGSSLENLIWPLVACGTCLVNRVVIKGESKEDAKSIGNATMGIEFLLLVAAGLTYLFLLTYNPAANTAAFVVSPVRLALMASGIALVLLMNTLPVLLIELGSHLGKLPKAVDKETRKVLRRRFGLASIFFGWAIVACGISDDVNIMFGAYCVSVVIWVLVCAVGILVATRKKDA</sequence>
<evidence type="ECO:0000256" key="1">
    <source>
        <dbReference type="SAM" id="Phobius"/>
    </source>
</evidence>
<feature type="transmembrane region" description="Helical" evidence="1">
    <location>
        <begin position="189"/>
        <end position="210"/>
    </location>
</feature>
<feature type="transmembrane region" description="Helical" evidence="1">
    <location>
        <begin position="5"/>
        <end position="26"/>
    </location>
</feature>
<name>A0A9D1D3J5_9ACTN</name>
<reference evidence="2" key="1">
    <citation type="submission" date="2020-10" db="EMBL/GenBank/DDBJ databases">
        <authorList>
            <person name="Gilroy R."/>
        </authorList>
    </citation>
    <scope>NUCLEOTIDE SEQUENCE</scope>
    <source>
        <strain evidence="2">ChiGjej1B1-2707</strain>
    </source>
</reference>